<feature type="transmembrane region" description="Helical" evidence="1">
    <location>
        <begin position="45"/>
        <end position="65"/>
    </location>
</feature>
<protein>
    <submittedName>
        <fullName evidence="2">Uncharacterized protein</fullName>
    </submittedName>
</protein>
<feature type="transmembrane region" description="Helical" evidence="1">
    <location>
        <begin position="158"/>
        <end position="180"/>
    </location>
</feature>
<dbReference type="RefSeq" id="WP_138603646.1">
    <property type="nucleotide sequence ID" value="NZ_VCIA01000001.1"/>
</dbReference>
<comment type="caution">
    <text evidence="2">The sequence shown here is derived from an EMBL/GenBank/DDBJ whole genome shotgun (WGS) entry which is preliminary data.</text>
</comment>
<evidence type="ECO:0000313" key="2">
    <source>
        <dbReference type="EMBL" id="TMN22747.1"/>
    </source>
</evidence>
<keyword evidence="1" id="KW-1133">Transmembrane helix</keyword>
<feature type="transmembrane region" description="Helical" evidence="1">
    <location>
        <begin position="6"/>
        <end position="25"/>
    </location>
</feature>
<keyword evidence="1" id="KW-0472">Membrane</keyword>
<feature type="transmembrane region" description="Helical" evidence="1">
    <location>
        <begin position="133"/>
        <end position="151"/>
    </location>
</feature>
<dbReference type="Proteomes" id="UP000306980">
    <property type="component" value="Unassembled WGS sequence"/>
</dbReference>
<reference evidence="2 3" key="1">
    <citation type="submission" date="2019-05" db="EMBL/GenBank/DDBJ databases">
        <title>Genomic analysis of Lentibacillus sp. NKC220-2.</title>
        <authorList>
            <person name="Oh Y.J."/>
        </authorList>
    </citation>
    <scope>NUCLEOTIDE SEQUENCE [LARGE SCALE GENOMIC DNA]</scope>
    <source>
        <strain evidence="2 3">NKC220-2</strain>
    </source>
</reference>
<proteinExistence type="predicted"/>
<feature type="transmembrane region" description="Helical" evidence="1">
    <location>
        <begin position="101"/>
        <end position="121"/>
    </location>
</feature>
<dbReference type="OrthoDB" id="2440835at2"/>
<gene>
    <name evidence="2" type="ORF">FFL34_12050</name>
</gene>
<dbReference type="AlphaFoldDB" id="A0A5S3QLY1"/>
<sequence length="213" mass="24295">MNTWMVKNVSIIIVSLIGGLIFHYISSPSKQARKKQELESITSLLINFILFVWVGKLLIHLPLFFTNPLAVLAYPSSSTAFIIAVLLTTINIIYQVKRKSMDYSVILASFVPVFLGSAFLYEFIDLVWHENTFAWGHQGLLLLLIVVFLITHEKLSPILMACVILTGWSAGQLIIAYTMPYTALYGYTMPEWFLFLVFATSIITFIYNRRRIS</sequence>
<evidence type="ECO:0000256" key="1">
    <source>
        <dbReference type="SAM" id="Phobius"/>
    </source>
</evidence>
<feature type="transmembrane region" description="Helical" evidence="1">
    <location>
        <begin position="192"/>
        <end position="208"/>
    </location>
</feature>
<dbReference type="EMBL" id="VCIA01000001">
    <property type="protein sequence ID" value="TMN22747.1"/>
    <property type="molecule type" value="Genomic_DNA"/>
</dbReference>
<keyword evidence="1" id="KW-0812">Transmembrane</keyword>
<name>A0A5S3QLY1_9BACI</name>
<evidence type="ECO:0000313" key="3">
    <source>
        <dbReference type="Proteomes" id="UP000306980"/>
    </source>
</evidence>
<accession>A0A5S3QLY1</accession>
<feature type="transmembrane region" description="Helical" evidence="1">
    <location>
        <begin position="71"/>
        <end position="94"/>
    </location>
</feature>
<organism evidence="2 3">
    <name type="scientific">Lentibacillus cibarius</name>
    <dbReference type="NCBI Taxonomy" id="2583219"/>
    <lineage>
        <taxon>Bacteria</taxon>
        <taxon>Bacillati</taxon>
        <taxon>Bacillota</taxon>
        <taxon>Bacilli</taxon>
        <taxon>Bacillales</taxon>
        <taxon>Bacillaceae</taxon>
        <taxon>Lentibacillus</taxon>
    </lineage>
</organism>